<dbReference type="AlphaFoldDB" id="A0A4Y8ZRI4"/>
<evidence type="ECO:0000313" key="1">
    <source>
        <dbReference type="EMBL" id="TFI58650.1"/>
    </source>
</evidence>
<dbReference type="EMBL" id="SPDV01000013">
    <property type="protein sequence ID" value="TFI58650.1"/>
    <property type="molecule type" value="Genomic_DNA"/>
</dbReference>
<dbReference type="OrthoDB" id="7595635at2"/>
<comment type="caution">
    <text evidence="1">The sequence shown here is derived from an EMBL/GenBank/DDBJ whole genome shotgun (WGS) entry which is preliminary data.</text>
</comment>
<gene>
    <name evidence="1" type="ORF">E2493_08365</name>
</gene>
<organism evidence="1 2">
    <name type="scientific">Sphingomonas parva</name>
    <dbReference type="NCBI Taxonomy" id="2555898"/>
    <lineage>
        <taxon>Bacteria</taxon>
        <taxon>Pseudomonadati</taxon>
        <taxon>Pseudomonadota</taxon>
        <taxon>Alphaproteobacteria</taxon>
        <taxon>Sphingomonadales</taxon>
        <taxon>Sphingomonadaceae</taxon>
        <taxon>Sphingomonas</taxon>
    </lineage>
</organism>
<proteinExistence type="predicted"/>
<reference evidence="1 2" key="1">
    <citation type="submission" date="2019-03" db="EMBL/GenBank/DDBJ databases">
        <title>Genome sequence of Sphingomonas sp. 17J27-24.</title>
        <authorList>
            <person name="Kim M."/>
            <person name="Maeng S."/>
            <person name="Sathiyaraj S."/>
        </authorList>
    </citation>
    <scope>NUCLEOTIDE SEQUENCE [LARGE SCALE GENOMIC DNA]</scope>
    <source>
        <strain evidence="1 2">17J27-24</strain>
    </source>
</reference>
<keyword evidence="2" id="KW-1185">Reference proteome</keyword>
<protein>
    <submittedName>
        <fullName evidence="1">Uncharacterized protein</fullName>
    </submittedName>
</protein>
<dbReference type="RefSeq" id="WP_135085643.1">
    <property type="nucleotide sequence ID" value="NZ_SPDV01000013.1"/>
</dbReference>
<dbReference type="Proteomes" id="UP000298213">
    <property type="component" value="Unassembled WGS sequence"/>
</dbReference>
<sequence length="110" mass="12091">MTMYVYGTDGEPRGFVFETTIYGIDGAPLGRIVGSRVHRFDGAYAGEWFHQMVVERPTGRPRFVPPVVPPAPRPPAPSSYRRRSVAEYGAYADAFDQLTASPARVAEAAE</sequence>
<evidence type="ECO:0000313" key="2">
    <source>
        <dbReference type="Proteomes" id="UP000298213"/>
    </source>
</evidence>
<name>A0A4Y8ZRI4_9SPHN</name>
<accession>A0A4Y8ZRI4</accession>